<dbReference type="Pfam" id="PF13499">
    <property type="entry name" value="EF-hand_7"/>
    <property type="match status" value="1"/>
</dbReference>
<feature type="domain" description="EF-hand" evidence="5">
    <location>
        <begin position="144"/>
        <end position="179"/>
    </location>
</feature>
<dbReference type="CDD" id="cd00051">
    <property type="entry name" value="EFh"/>
    <property type="match status" value="2"/>
</dbReference>
<dbReference type="PANTHER" id="PTHR23055">
    <property type="entry name" value="CALCIUM BINDING PROTEINS"/>
    <property type="match status" value="1"/>
</dbReference>
<evidence type="ECO:0000256" key="2">
    <source>
        <dbReference type="ARBA" id="ARBA00022723"/>
    </source>
</evidence>
<organism evidence="6">
    <name type="scientific">Schistosoma japonicum</name>
    <name type="common">Blood fluke</name>
    <dbReference type="NCBI Taxonomy" id="6182"/>
    <lineage>
        <taxon>Eukaryota</taxon>
        <taxon>Metazoa</taxon>
        <taxon>Spiralia</taxon>
        <taxon>Lophotrochozoa</taxon>
        <taxon>Platyhelminthes</taxon>
        <taxon>Trematoda</taxon>
        <taxon>Digenea</taxon>
        <taxon>Strigeidida</taxon>
        <taxon>Schistosomatoidea</taxon>
        <taxon>Schistosomatidae</taxon>
        <taxon>Schistosoma</taxon>
    </lineage>
</organism>
<keyword evidence="4" id="KW-0106">Calcium</keyword>
<dbReference type="PROSITE" id="PS00018">
    <property type="entry name" value="EF_HAND_1"/>
    <property type="match status" value="2"/>
</dbReference>
<name>Q5DAR4_SCHJA</name>
<reference evidence="6" key="2">
    <citation type="journal article" date="2006" name="PLoS Pathog.">
        <title>New perspectives on host-parasite interplay by comparative transcriptomic and proteomic analyses of Schistosoma japonicum.</title>
        <authorList>
            <person name="Liu F."/>
            <person name="Lu J."/>
            <person name="Hu W."/>
            <person name="Wang S.Y."/>
            <person name="Cui S.J."/>
            <person name="Chi M."/>
            <person name="Yan Q."/>
            <person name="Wang X.R."/>
            <person name="Song H.D."/>
            <person name="Xu X.N."/>
            <person name="Wang J.J."/>
            <person name="Zhang X.L."/>
            <person name="Zhang X."/>
            <person name="Wang Z.Q."/>
            <person name="Xue C.L."/>
            <person name="Brindley P.J."/>
            <person name="McManus D.P."/>
            <person name="Yang P.Y."/>
            <person name="Feng Z."/>
            <person name="Chen Z."/>
            <person name="Han Z.G."/>
        </authorList>
    </citation>
    <scope>NUCLEOTIDE SEQUENCE</scope>
</reference>
<dbReference type="PROSITE" id="PS50222">
    <property type="entry name" value="EF_HAND_2"/>
    <property type="match status" value="3"/>
</dbReference>
<protein>
    <submittedName>
        <fullName evidence="6">SJCHGC01597 protein</fullName>
    </submittedName>
</protein>
<proteinExistence type="evidence at transcript level"/>
<accession>Q5DAR4</accession>
<keyword evidence="3" id="KW-0677">Repeat</keyword>
<dbReference type="PANTHER" id="PTHR23055:SF69">
    <property type="entry name" value="NEURONAL CALCIUM SENSOR 2"/>
    <property type="match status" value="1"/>
</dbReference>
<evidence type="ECO:0000259" key="5">
    <source>
        <dbReference type="PROSITE" id="PS50222"/>
    </source>
</evidence>
<feature type="domain" description="EF-hand" evidence="5">
    <location>
        <begin position="62"/>
        <end position="97"/>
    </location>
</feature>
<dbReference type="SUPFAM" id="SSF47473">
    <property type="entry name" value="EF-hand"/>
    <property type="match status" value="1"/>
</dbReference>
<dbReference type="GO" id="GO:0005509">
    <property type="term" value="F:calcium ion binding"/>
    <property type="evidence" value="ECO:0007669"/>
    <property type="project" value="InterPro"/>
</dbReference>
<evidence type="ECO:0000256" key="3">
    <source>
        <dbReference type="ARBA" id="ARBA00022737"/>
    </source>
</evidence>
<dbReference type="Gene3D" id="1.10.238.10">
    <property type="entry name" value="EF-hand"/>
    <property type="match status" value="1"/>
</dbReference>
<evidence type="ECO:0000256" key="1">
    <source>
        <dbReference type="ARBA" id="ARBA00006049"/>
    </source>
</evidence>
<evidence type="ECO:0000313" key="6">
    <source>
        <dbReference type="EMBL" id="AAW27092.1"/>
    </source>
</evidence>
<sequence length="197" mass="22678">MGTIHSNKGINKTELKKLSAKTHFTEAQIKKWYKGFIKDCPSGLLNRSTFLSMYTQFFPDGKARLFYEHLFRTFDQDASGSIDFNEFLTAISITQSGSPEEKLELAFQLYDIDRNGTIEEYEMTQIIKAIHLMVGDIDEQNSKTPAERTRTIFTKMDINSDSVLTKEEFIQGCLSDEHLYRLLAQNEGQKHRSNINT</sequence>
<dbReference type="InterPro" id="IPR011992">
    <property type="entry name" value="EF-hand-dom_pair"/>
</dbReference>
<dbReference type="Pfam" id="PF13833">
    <property type="entry name" value="EF-hand_8"/>
    <property type="match status" value="1"/>
</dbReference>
<reference evidence="6" key="1">
    <citation type="submission" date="2004-11" db="EMBL/GenBank/DDBJ databases">
        <title>The full-length cDNA sequences of Schistosoma japonicum genes.</title>
        <authorList>
            <person name="Han Z."/>
        </authorList>
    </citation>
    <scope>NUCLEOTIDE SEQUENCE</scope>
</reference>
<dbReference type="InterPro" id="IPR002048">
    <property type="entry name" value="EF_hand_dom"/>
</dbReference>
<feature type="domain" description="EF-hand" evidence="5">
    <location>
        <begin position="98"/>
        <end position="133"/>
    </location>
</feature>
<dbReference type="FunFam" id="1.10.238.10:FF:000009">
    <property type="entry name" value="Visinin-like protein 1"/>
    <property type="match status" value="1"/>
</dbReference>
<dbReference type="InterPro" id="IPR018247">
    <property type="entry name" value="EF_Hand_1_Ca_BS"/>
</dbReference>
<comment type="similarity">
    <text evidence="1">Belongs to the recoverin family.</text>
</comment>
<dbReference type="PRINTS" id="PR00450">
    <property type="entry name" value="RECOVERIN"/>
</dbReference>
<dbReference type="SMART" id="SM00054">
    <property type="entry name" value="EFh"/>
    <property type="match status" value="3"/>
</dbReference>
<dbReference type="AlphaFoldDB" id="Q5DAR4"/>
<dbReference type="InterPro" id="IPR028846">
    <property type="entry name" value="Recoverin"/>
</dbReference>
<dbReference type="EMBL" id="AY815360">
    <property type="protein sequence ID" value="AAW27092.1"/>
    <property type="molecule type" value="mRNA"/>
</dbReference>
<keyword evidence="2" id="KW-0479">Metal-binding</keyword>
<evidence type="ECO:0000256" key="4">
    <source>
        <dbReference type="ARBA" id="ARBA00022837"/>
    </source>
</evidence>